<feature type="domain" description="Phospholipid/glycerol acyltransferase" evidence="3">
    <location>
        <begin position="39"/>
        <end position="151"/>
    </location>
</feature>
<dbReference type="GO" id="GO:0016746">
    <property type="term" value="F:acyltransferase activity"/>
    <property type="evidence" value="ECO:0007669"/>
    <property type="project" value="UniProtKB-KW"/>
</dbReference>
<keyword evidence="2 4" id="KW-0012">Acyltransferase</keyword>
<gene>
    <name evidence="4" type="ORF">H8R91_01935</name>
</gene>
<keyword evidence="1" id="KW-0808">Transferase</keyword>
<evidence type="ECO:0000313" key="4">
    <source>
        <dbReference type="EMBL" id="MBC5727308.1"/>
    </source>
</evidence>
<dbReference type="CDD" id="cd07989">
    <property type="entry name" value="LPLAT_AGPAT-like"/>
    <property type="match status" value="1"/>
</dbReference>
<dbReference type="Proteomes" id="UP000636755">
    <property type="component" value="Unassembled WGS sequence"/>
</dbReference>
<dbReference type="Pfam" id="PF01553">
    <property type="entry name" value="Acyltransferase"/>
    <property type="match status" value="1"/>
</dbReference>
<organism evidence="4 5">
    <name type="scientific">Ruminococcus intestinalis</name>
    <dbReference type="NCBI Taxonomy" id="2763066"/>
    <lineage>
        <taxon>Bacteria</taxon>
        <taxon>Bacillati</taxon>
        <taxon>Bacillota</taxon>
        <taxon>Clostridia</taxon>
        <taxon>Eubacteriales</taxon>
        <taxon>Oscillospiraceae</taxon>
        <taxon>Ruminococcus</taxon>
    </lineage>
</organism>
<comment type="caution">
    <text evidence="4">The sequence shown here is derived from an EMBL/GenBank/DDBJ whole genome shotgun (WGS) entry which is preliminary data.</text>
</comment>
<protein>
    <submittedName>
        <fullName evidence="4">1-acyl-sn-glycerol-3-phosphate acyltransferase</fullName>
    </submittedName>
</protein>
<evidence type="ECO:0000256" key="2">
    <source>
        <dbReference type="ARBA" id="ARBA00023315"/>
    </source>
</evidence>
<evidence type="ECO:0000259" key="3">
    <source>
        <dbReference type="SMART" id="SM00563"/>
    </source>
</evidence>
<dbReference type="SUPFAM" id="SSF69593">
    <property type="entry name" value="Glycerol-3-phosphate (1)-acyltransferase"/>
    <property type="match status" value="1"/>
</dbReference>
<dbReference type="EMBL" id="JACOPS010000001">
    <property type="protein sequence ID" value="MBC5727308.1"/>
    <property type="molecule type" value="Genomic_DNA"/>
</dbReference>
<dbReference type="InterPro" id="IPR002123">
    <property type="entry name" value="Plipid/glycerol_acylTrfase"/>
</dbReference>
<accession>A0ABR7HIH0</accession>
<evidence type="ECO:0000313" key="5">
    <source>
        <dbReference type="Proteomes" id="UP000636755"/>
    </source>
</evidence>
<name>A0ABR7HIH0_9FIRM</name>
<dbReference type="PANTHER" id="PTHR10434:SF11">
    <property type="entry name" value="1-ACYL-SN-GLYCEROL-3-PHOSPHATE ACYLTRANSFERASE"/>
    <property type="match status" value="1"/>
</dbReference>
<reference evidence="4 5" key="1">
    <citation type="submission" date="2020-08" db="EMBL/GenBank/DDBJ databases">
        <title>Genome public.</title>
        <authorList>
            <person name="Liu C."/>
            <person name="Sun Q."/>
        </authorList>
    </citation>
    <scope>NUCLEOTIDE SEQUENCE [LARGE SCALE GENOMIC DNA]</scope>
    <source>
        <strain evidence="4 5">NSJ-71</strain>
    </source>
</reference>
<proteinExistence type="predicted"/>
<dbReference type="SMART" id="SM00563">
    <property type="entry name" value="PlsC"/>
    <property type="match status" value="1"/>
</dbReference>
<dbReference type="PANTHER" id="PTHR10434">
    <property type="entry name" value="1-ACYL-SN-GLYCEROL-3-PHOSPHATE ACYLTRANSFERASE"/>
    <property type="match status" value="1"/>
</dbReference>
<dbReference type="RefSeq" id="WP_186934648.1">
    <property type="nucleotide sequence ID" value="NZ_JACOPS010000001.1"/>
</dbReference>
<evidence type="ECO:0000256" key="1">
    <source>
        <dbReference type="ARBA" id="ARBA00022679"/>
    </source>
</evidence>
<keyword evidence="5" id="KW-1185">Reference proteome</keyword>
<sequence length="205" mass="23101">MGQSKVLYRVGQAVCRPIMKVFYRYKFINNNSIPHEGAYIIASNHMSFSDPVLLGLGQRRRLFFMAKQELFKNKFFAGLIRALGAFPVERGAGDGKAIKTGEDLIKEGNVMTIFIEGGRTKTGEFMRPRSGCALVAQQMQVPVIPACITITGNPKHRFAKRVIHFGDPLTPQQLGLTPDGDRRQLKNATNMIMDEIKKMREQDRK</sequence>